<dbReference type="SUPFAM" id="SSF56112">
    <property type="entry name" value="Protein kinase-like (PK-like)"/>
    <property type="match status" value="1"/>
</dbReference>
<reference evidence="1 2" key="1">
    <citation type="submission" date="2018-02" db="EMBL/GenBank/DDBJ databases">
        <title>Genome sequence of the basidiomycete white-rot fungus Phlebia centrifuga.</title>
        <authorList>
            <person name="Granchi Z."/>
            <person name="Peng M."/>
            <person name="de Vries R.P."/>
            <person name="Hilden K."/>
            <person name="Makela M.R."/>
            <person name="Grigoriev I."/>
            <person name="Riley R."/>
        </authorList>
    </citation>
    <scope>NUCLEOTIDE SEQUENCE [LARGE SCALE GENOMIC DNA]</scope>
    <source>
        <strain evidence="1 2">FBCC195</strain>
    </source>
</reference>
<dbReference type="PANTHER" id="PTHR11012:SF30">
    <property type="entry name" value="PROTEIN KINASE-LIKE DOMAIN-CONTAINING"/>
    <property type="match status" value="1"/>
</dbReference>
<sequence length="369" mass="42464">MPPSRPVPTLPPDFTVTATSQLTSLWSNYGHTYRLHLSSQPNSLILKSIHPPVLDHPDESHLRKLLSYDIERWFYHSLAKHVPPTVKLARPYPVLTDNEHNLLLEDLSVEFPFPARGSLGREGTICVLKWLAGFHGTFFQIYPARGSNGAVPPLIPPPNKWKQGSETAGIWQRGTYWYLETRRKELAEINEEEYGWLLPWVEKVNDAVDREIHRYGTLVHGDVKGENIVFNQDLYSRRKGKPAAKAETSTELKCALYDLQYVGLGLPALDLVYFLGTSVESSLLSSHTDEKALLETYHAVFLESLSSSTSKDGNDPMYDFETFWKHWEFAIVDWYRFMAGWGFWGNDRWTERRAREIVMKWKAAKVEQL</sequence>
<name>A0A2R6NRH5_9APHY</name>
<dbReference type="PANTHER" id="PTHR11012">
    <property type="entry name" value="PROTEIN KINASE-LIKE DOMAIN-CONTAINING"/>
    <property type="match status" value="1"/>
</dbReference>
<evidence type="ECO:0000313" key="1">
    <source>
        <dbReference type="EMBL" id="PSR75315.1"/>
    </source>
</evidence>
<dbReference type="InterPro" id="IPR004119">
    <property type="entry name" value="EcKL"/>
</dbReference>
<dbReference type="AlphaFoldDB" id="A0A2R6NRH5"/>
<gene>
    <name evidence="1" type="ORF">PHLCEN_2v9178</name>
</gene>
<accession>A0A2R6NRH5</accession>
<comment type="caution">
    <text evidence="1">The sequence shown here is derived from an EMBL/GenBank/DDBJ whole genome shotgun (WGS) entry which is preliminary data.</text>
</comment>
<keyword evidence="2" id="KW-1185">Reference proteome</keyword>
<dbReference type="Gene3D" id="3.90.1200.10">
    <property type="match status" value="1"/>
</dbReference>
<evidence type="ECO:0000313" key="2">
    <source>
        <dbReference type="Proteomes" id="UP000186601"/>
    </source>
</evidence>
<dbReference type="Pfam" id="PF02958">
    <property type="entry name" value="EcKL"/>
    <property type="match status" value="1"/>
</dbReference>
<protein>
    <recommendedName>
        <fullName evidence="3">CHK kinase-like domain-containing protein</fullName>
    </recommendedName>
</protein>
<dbReference type="STRING" id="98765.A0A2R6NRH5"/>
<organism evidence="1 2">
    <name type="scientific">Hermanssonia centrifuga</name>
    <dbReference type="NCBI Taxonomy" id="98765"/>
    <lineage>
        <taxon>Eukaryota</taxon>
        <taxon>Fungi</taxon>
        <taxon>Dikarya</taxon>
        <taxon>Basidiomycota</taxon>
        <taxon>Agaricomycotina</taxon>
        <taxon>Agaricomycetes</taxon>
        <taxon>Polyporales</taxon>
        <taxon>Meruliaceae</taxon>
        <taxon>Hermanssonia</taxon>
    </lineage>
</organism>
<proteinExistence type="predicted"/>
<dbReference type="EMBL" id="MLYV02000906">
    <property type="protein sequence ID" value="PSR75315.1"/>
    <property type="molecule type" value="Genomic_DNA"/>
</dbReference>
<dbReference type="OrthoDB" id="411145at2759"/>
<evidence type="ECO:0008006" key="3">
    <source>
        <dbReference type="Google" id="ProtNLM"/>
    </source>
</evidence>
<dbReference type="Proteomes" id="UP000186601">
    <property type="component" value="Unassembled WGS sequence"/>
</dbReference>
<dbReference type="InterPro" id="IPR011009">
    <property type="entry name" value="Kinase-like_dom_sf"/>
</dbReference>